<evidence type="ECO:0000259" key="1">
    <source>
        <dbReference type="PROSITE" id="PS50943"/>
    </source>
</evidence>
<dbReference type="CDD" id="cd00093">
    <property type="entry name" value="HTH_XRE"/>
    <property type="match status" value="1"/>
</dbReference>
<dbReference type="Gene3D" id="1.10.260.40">
    <property type="entry name" value="lambda repressor-like DNA-binding domains"/>
    <property type="match status" value="1"/>
</dbReference>
<gene>
    <name evidence="2" type="ORF">FHW16_003782</name>
</gene>
<keyword evidence="3" id="KW-1185">Reference proteome</keyword>
<dbReference type="RefSeq" id="WP_182550723.1">
    <property type="nucleotide sequence ID" value="NZ_JACGXN010000006.1"/>
</dbReference>
<dbReference type="EMBL" id="JACGXN010000006">
    <property type="protein sequence ID" value="MBA8880063.1"/>
    <property type="molecule type" value="Genomic_DNA"/>
</dbReference>
<organism evidence="2 3">
    <name type="scientific">Phyllobacterium myrsinacearum</name>
    <dbReference type="NCBI Taxonomy" id="28101"/>
    <lineage>
        <taxon>Bacteria</taxon>
        <taxon>Pseudomonadati</taxon>
        <taxon>Pseudomonadota</taxon>
        <taxon>Alphaproteobacteria</taxon>
        <taxon>Hyphomicrobiales</taxon>
        <taxon>Phyllobacteriaceae</taxon>
        <taxon>Phyllobacterium</taxon>
    </lineage>
</organism>
<proteinExistence type="predicted"/>
<accession>A0A839EIC2</accession>
<dbReference type="SUPFAM" id="SSF47413">
    <property type="entry name" value="lambda repressor-like DNA-binding domains"/>
    <property type="match status" value="1"/>
</dbReference>
<sequence>MFHQTSGNDFTQDDTLGGRISLAREYMQISSAQAASQLGVATSTWKSWERDRAAPRSNRLAMMAGILAVTPVWLLTGMGSGPNESVGEDRAVILQRLQSATATASTAQQRVQQLARQLEMLG</sequence>
<name>A0A839EIC2_9HYPH</name>
<dbReference type="PROSITE" id="PS50943">
    <property type="entry name" value="HTH_CROC1"/>
    <property type="match status" value="1"/>
</dbReference>
<reference evidence="2 3" key="1">
    <citation type="submission" date="2020-07" db="EMBL/GenBank/DDBJ databases">
        <title>Genomic Encyclopedia of Type Strains, Phase IV (KMG-V): Genome sequencing to study the core and pangenomes of soil and plant-associated prokaryotes.</title>
        <authorList>
            <person name="Whitman W."/>
        </authorList>
    </citation>
    <scope>NUCLEOTIDE SEQUENCE [LARGE SCALE GENOMIC DNA]</scope>
    <source>
        <strain evidence="2 3">AN3</strain>
    </source>
</reference>
<evidence type="ECO:0000313" key="3">
    <source>
        <dbReference type="Proteomes" id="UP000549052"/>
    </source>
</evidence>
<protein>
    <submittedName>
        <fullName evidence="2">Transcriptional regulator with XRE-family HTH domain</fullName>
    </submittedName>
</protein>
<evidence type="ECO:0000313" key="2">
    <source>
        <dbReference type="EMBL" id="MBA8880063.1"/>
    </source>
</evidence>
<comment type="caution">
    <text evidence="2">The sequence shown here is derived from an EMBL/GenBank/DDBJ whole genome shotgun (WGS) entry which is preliminary data.</text>
</comment>
<dbReference type="GO" id="GO:0003677">
    <property type="term" value="F:DNA binding"/>
    <property type="evidence" value="ECO:0007669"/>
    <property type="project" value="InterPro"/>
</dbReference>
<dbReference type="InterPro" id="IPR001387">
    <property type="entry name" value="Cro/C1-type_HTH"/>
</dbReference>
<dbReference type="InterPro" id="IPR010982">
    <property type="entry name" value="Lambda_DNA-bd_dom_sf"/>
</dbReference>
<dbReference type="AlphaFoldDB" id="A0A839EIC2"/>
<dbReference type="SMART" id="SM00530">
    <property type="entry name" value="HTH_XRE"/>
    <property type="match status" value="1"/>
</dbReference>
<dbReference type="Proteomes" id="UP000549052">
    <property type="component" value="Unassembled WGS sequence"/>
</dbReference>
<feature type="domain" description="HTH cro/C1-type" evidence="1">
    <location>
        <begin position="20"/>
        <end position="74"/>
    </location>
</feature>